<proteinExistence type="predicted"/>
<dbReference type="Pfam" id="PF10792">
    <property type="entry name" value="DUF2605"/>
    <property type="match status" value="1"/>
</dbReference>
<evidence type="ECO:0000313" key="1">
    <source>
        <dbReference type="EMBL" id="QDL09913.1"/>
    </source>
</evidence>
<sequence length="112" mass="13163">MRDSNLPEPELLKTVLQPLLEDFQYWFARSRSFLETEELSFMSQHEQSDLLTQVKKAQEEVNTAKMLFTATGGQVGIDMATLMPWHQLVTKCWNVAMRFRSQQNSWQHKDDI</sequence>
<accession>A0A856MFD5</accession>
<dbReference type="RefSeq" id="WP_169268239.1">
    <property type="nucleotide sequence ID" value="NZ_CAWOXK010000001.1"/>
</dbReference>
<dbReference type="InterPro" id="IPR019728">
    <property type="entry name" value="DUF2605"/>
</dbReference>
<protein>
    <submittedName>
        <fullName evidence="1">DUF2605 domain-containing protein</fullName>
    </submittedName>
</protein>
<evidence type="ECO:0000313" key="2">
    <source>
        <dbReference type="Proteomes" id="UP000503129"/>
    </source>
</evidence>
<dbReference type="Proteomes" id="UP000503129">
    <property type="component" value="Chromosome"/>
</dbReference>
<dbReference type="EMBL" id="CP030118">
    <property type="protein sequence ID" value="QDL09913.1"/>
    <property type="molecule type" value="Genomic_DNA"/>
</dbReference>
<dbReference type="KEGG" id="bsen:DP114_20310"/>
<keyword evidence="2" id="KW-1185">Reference proteome</keyword>
<gene>
    <name evidence="1" type="ORF">DP114_20310</name>
</gene>
<name>A0A856MFD5_9CYAN</name>
<reference evidence="1 2" key="1">
    <citation type="submission" date="2018-06" db="EMBL/GenBank/DDBJ databases">
        <title>Comparative genomics of Brasilonema spp. strains.</title>
        <authorList>
            <person name="Alvarenga D.O."/>
            <person name="Fiore M.F."/>
            <person name="Varani A.M."/>
        </authorList>
    </citation>
    <scope>NUCLEOTIDE SEQUENCE [LARGE SCALE GENOMIC DNA]</scope>
    <source>
        <strain evidence="1 2">CENA114</strain>
    </source>
</reference>
<organism evidence="1 2">
    <name type="scientific">Brasilonema sennae CENA114</name>
    <dbReference type="NCBI Taxonomy" id="415709"/>
    <lineage>
        <taxon>Bacteria</taxon>
        <taxon>Bacillati</taxon>
        <taxon>Cyanobacteriota</taxon>
        <taxon>Cyanophyceae</taxon>
        <taxon>Nostocales</taxon>
        <taxon>Scytonemataceae</taxon>
        <taxon>Brasilonema</taxon>
        <taxon>Bromeliae group (in: Brasilonema)</taxon>
    </lineage>
</organism>
<dbReference type="AlphaFoldDB" id="A0A856MFD5"/>